<dbReference type="OrthoDB" id="1111448at2759"/>
<proteinExistence type="predicted"/>
<name>A0A8S9M2T2_BRACR</name>
<evidence type="ECO:0000313" key="3">
    <source>
        <dbReference type="Proteomes" id="UP000266723"/>
    </source>
</evidence>
<dbReference type="EMBL" id="QGKV02000832">
    <property type="protein sequence ID" value="KAF3548261.1"/>
    <property type="molecule type" value="Genomic_DNA"/>
</dbReference>
<protein>
    <recommendedName>
        <fullName evidence="4">RNase H type-1 domain-containing protein</fullName>
    </recommendedName>
</protein>
<evidence type="ECO:0008006" key="4">
    <source>
        <dbReference type="Google" id="ProtNLM"/>
    </source>
</evidence>
<gene>
    <name evidence="2" type="ORF">DY000_02007701</name>
    <name evidence="1" type="ORF">F2Q70_00012002</name>
</gene>
<dbReference type="EMBL" id="QGKY02000089">
    <property type="protein sequence ID" value="KAF2614344.1"/>
    <property type="molecule type" value="Genomic_DNA"/>
</dbReference>
<evidence type="ECO:0000313" key="1">
    <source>
        <dbReference type="EMBL" id="KAF2614344.1"/>
    </source>
</evidence>
<accession>A0A8S9M2T2</accession>
<evidence type="ECO:0000313" key="2">
    <source>
        <dbReference type="EMBL" id="KAF3548261.1"/>
    </source>
</evidence>
<reference evidence="1" key="1">
    <citation type="submission" date="2019-12" db="EMBL/GenBank/DDBJ databases">
        <title>Genome sequencing and annotation of Brassica cretica.</title>
        <authorList>
            <person name="Studholme D.J."/>
            <person name="Sarris P.F."/>
        </authorList>
    </citation>
    <scope>NUCLEOTIDE SEQUENCE</scope>
    <source>
        <strain evidence="1">PFS-102/07</strain>
        <tissue evidence="1">Leaf</tissue>
    </source>
</reference>
<comment type="caution">
    <text evidence="1">The sequence shown here is derived from an EMBL/GenBank/DDBJ whole genome shotgun (WGS) entry which is preliminary data.</text>
</comment>
<keyword evidence="3" id="KW-1185">Reference proteome</keyword>
<dbReference type="AlphaFoldDB" id="A0A8S9M2T2"/>
<reference evidence="2 3" key="3">
    <citation type="journal article" date="2020" name="BMC Genomics">
        <title>Intraspecific diversification of the crop wild relative Brassica cretica Lam. using demographic model selection.</title>
        <authorList>
            <person name="Kioukis A."/>
            <person name="Michalopoulou V.A."/>
            <person name="Briers L."/>
            <person name="Pirintsos S."/>
            <person name="Studholme D.J."/>
            <person name="Pavlidis P."/>
            <person name="Sarris P.F."/>
        </authorList>
    </citation>
    <scope>NUCLEOTIDE SEQUENCE [LARGE SCALE GENOMIC DNA]</scope>
    <source>
        <strain evidence="3">cv. PFS-1207/04</strain>
        <strain evidence="2">PFS-1207/04</strain>
    </source>
</reference>
<reference evidence="2" key="2">
    <citation type="submission" date="2019-12" db="EMBL/GenBank/DDBJ databases">
        <authorList>
            <person name="Studholme D.J."/>
            <person name="Sarris P."/>
        </authorList>
    </citation>
    <scope>NUCLEOTIDE SEQUENCE</scope>
    <source>
        <strain evidence="2">PFS-1207/04</strain>
        <tissue evidence="2">Leaf</tissue>
    </source>
</reference>
<dbReference type="Proteomes" id="UP000266723">
    <property type="component" value="Unassembled WGS sequence"/>
</dbReference>
<organism evidence="1">
    <name type="scientific">Brassica cretica</name>
    <name type="common">Mustard</name>
    <dbReference type="NCBI Taxonomy" id="69181"/>
    <lineage>
        <taxon>Eukaryota</taxon>
        <taxon>Viridiplantae</taxon>
        <taxon>Streptophyta</taxon>
        <taxon>Embryophyta</taxon>
        <taxon>Tracheophyta</taxon>
        <taxon>Spermatophyta</taxon>
        <taxon>Magnoliopsida</taxon>
        <taxon>eudicotyledons</taxon>
        <taxon>Gunneridae</taxon>
        <taxon>Pentapetalae</taxon>
        <taxon>rosids</taxon>
        <taxon>malvids</taxon>
        <taxon>Brassicales</taxon>
        <taxon>Brassicaceae</taxon>
        <taxon>Brassiceae</taxon>
        <taxon>Brassica</taxon>
    </lineage>
</organism>
<sequence>MGLSRVWPWLLWYLWKNRNGFLFECKLFEARDVVKKAKDEADSWFLAQQVQNRMELTKRVEVREPMVNESGVPESWVLCEIGMDWSKSDDIMGAVWITKNSRGKVLEHSRRAFSGTKTVGEAKLQVLLWAIESMKSLKKKKVRFVSTFGDLVEAIVKPHRWPALQFEVAELQRELQAFETWELRLGVSEMFRCVSFIAQSVRSLGLSQSYVAAGHPRWLDHWYSNERVTSNAFR</sequence>